<dbReference type="InterPro" id="IPR036259">
    <property type="entry name" value="MFS_trans_sf"/>
</dbReference>
<sequence>MFEYRAFALRKLVSVAPRYLPFADVATEEVPLSRLLRLSLFQVTVGMAIVLLVGTLNRVMIVELSVPATLVAMMLALPLLFAPFRTLIGYKSDVNVSALGLRRVPFIWKGTLYQFGGFAIMPFALLVLSGYGEAVDAPRWMGLSAAALAFLLVGAGVHMVQTVGLALATDLVADEDQPKVVGLMYVMLLVGMVLSALVFGTLLENYSPGRLIQVIQGAAVVTVALNLLALWKQEARDRVRAQKMQTAQHAPFRETLAELVKKPGRKRLLVVIALGTFGFGAADVLLEPYGAQALGFSVAETTRLTALLAGGTLIGFGIASRVLSTNGAPTRLGLIGALIGIPGFSGIILSAFGGGAPLFLAGTLATGIGAGLFGHATLTATMRSAERDQVGLALGTWGAVQATAAGVGVALAGIVRDVIVNMSAYTDLPAHAPYNAVFLIEIVFLALACATLIPLCGKANSTQHPNIHQPKRSMPDSHPKSAEAS</sequence>
<comment type="subcellular location">
    <subcellularLocation>
        <location evidence="1">Membrane</location>
        <topology evidence="1">Multi-pass membrane protein</topology>
    </subcellularLocation>
</comment>
<gene>
    <name evidence="8" type="primary">pucC</name>
    <name evidence="8" type="ordered locus">RLO149_c026070</name>
</gene>
<dbReference type="Proteomes" id="UP000001353">
    <property type="component" value="Chromosome"/>
</dbReference>
<dbReference type="PANTHER" id="PTHR23538:SF1">
    <property type="entry name" value="44.5 KD BACTERIOCHLOROPHYLL SYNTHASE SUBUNIT"/>
    <property type="match status" value="1"/>
</dbReference>
<feature type="transmembrane region" description="Helical" evidence="7">
    <location>
        <begin position="143"/>
        <end position="168"/>
    </location>
</feature>
<dbReference type="AlphaFoldDB" id="F7ZDG8"/>
<feature type="transmembrane region" description="Helical" evidence="7">
    <location>
        <begin position="332"/>
        <end position="352"/>
    </location>
</feature>
<feature type="transmembrane region" description="Helical" evidence="7">
    <location>
        <begin position="35"/>
        <end position="56"/>
    </location>
</feature>
<proteinExistence type="inferred from homology"/>
<dbReference type="InterPro" id="IPR004896">
    <property type="entry name" value="PucC-rel"/>
</dbReference>
<evidence type="ECO:0000256" key="3">
    <source>
        <dbReference type="ARBA" id="ARBA00022692"/>
    </source>
</evidence>
<evidence type="ECO:0000256" key="4">
    <source>
        <dbReference type="ARBA" id="ARBA00022989"/>
    </source>
</evidence>
<dbReference type="KEGG" id="rli:RLO149_c026070"/>
<feature type="transmembrane region" description="Helical" evidence="7">
    <location>
        <begin position="434"/>
        <end position="456"/>
    </location>
</feature>
<evidence type="ECO:0000313" key="9">
    <source>
        <dbReference type="Proteomes" id="UP000001353"/>
    </source>
</evidence>
<comment type="similarity">
    <text evidence="2">Belongs to the PucC family.</text>
</comment>
<feature type="transmembrane region" description="Helical" evidence="7">
    <location>
        <begin position="68"/>
        <end position="90"/>
    </location>
</feature>
<evidence type="ECO:0000256" key="6">
    <source>
        <dbReference type="SAM" id="MobiDB-lite"/>
    </source>
</evidence>
<evidence type="ECO:0000256" key="2">
    <source>
        <dbReference type="ARBA" id="ARBA00008412"/>
    </source>
</evidence>
<dbReference type="PIRSF" id="PIRSF016565">
    <property type="entry name" value="PucC"/>
    <property type="match status" value="1"/>
</dbReference>
<dbReference type="GO" id="GO:0016020">
    <property type="term" value="C:membrane"/>
    <property type="evidence" value="ECO:0007669"/>
    <property type="project" value="UniProtKB-SubCell"/>
</dbReference>
<feature type="transmembrane region" description="Helical" evidence="7">
    <location>
        <begin position="268"/>
        <end position="286"/>
    </location>
</feature>
<dbReference type="HOGENOM" id="CLU_030017_0_0_5"/>
<feature type="transmembrane region" description="Helical" evidence="7">
    <location>
        <begin position="390"/>
        <end position="414"/>
    </location>
</feature>
<dbReference type="CDD" id="cd06176">
    <property type="entry name" value="MFS_BCD_PucC-like"/>
    <property type="match status" value="1"/>
</dbReference>
<name>F7ZDG8_ROSLO</name>
<protein>
    <submittedName>
        <fullName evidence="8">Protein PucC</fullName>
    </submittedName>
</protein>
<feature type="transmembrane region" description="Helical" evidence="7">
    <location>
        <begin position="111"/>
        <end position="131"/>
    </location>
</feature>
<evidence type="ECO:0000256" key="5">
    <source>
        <dbReference type="ARBA" id="ARBA00023136"/>
    </source>
</evidence>
<feature type="transmembrane region" description="Helical" evidence="7">
    <location>
        <begin position="358"/>
        <end position="378"/>
    </location>
</feature>
<feature type="region of interest" description="Disordered" evidence="6">
    <location>
        <begin position="463"/>
        <end position="485"/>
    </location>
</feature>
<dbReference type="InterPro" id="IPR026036">
    <property type="entry name" value="PucC"/>
</dbReference>
<keyword evidence="5 7" id="KW-0472">Membrane</keyword>
<keyword evidence="3 7" id="KW-0812">Transmembrane</keyword>
<feature type="transmembrane region" description="Helical" evidence="7">
    <location>
        <begin position="180"/>
        <end position="199"/>
    </location>
</feature>
<evidence type="ECO:0000256" key="1">
    <source>
        <dbReference type="ARBA" id="ARBA00004141"/>
    </source>
</evidence>
<keyword evidence="4 7" id="KW-1133">Transmembrane helix</keyword>
<accession>F7ZDG8</accession>
<organism evidence="8 9">
    <name type="scientific">Roseobacter litoralis (strain ATCC 49566 / DSM 6996 / JCM 21268 / NBRC 15278 / OCh 149)</name>
    <dbReference type="NCBI Taxonomy" id="391595"/>
    <lineage>
        <taxon>Bacteria</taxon>
        <taxon>Pseudomonadati</taxon>
        <taxon>Pseudomonadota</taxon>
        <taxon>Alphaproteobacteria</taxon>
        <taxon>Rhodobacterales</taxon>
        <taxon>Roseobacteraceae</taxon>
        <taxon>Roseobacter</taxon>
    </lineage>
</organism>
<feature type="transmembrane region" description="Helical" evidence="7">
    <location>
        <begin position="211"/>
        <end position="231"/>
    </location>
</feature>
<dbReference type="EMBL" id="CP002623">
    <property type="protein sequence ID" value="AEI94570.1"/>
    <property type="molecule type" value="Genomic_DNA"/>
</dbReference>
<reference evidence="8 9" key="1">
    <citation type="journal article" date="2011" name="BMC Genomics">
        <title>Comparative genome analysis and genome-guided physiological analysis of Roseobacter litoralis.</title>
        <authorList>
            <person name="Kalhoefer D."/>
            <person name="Thole S."/>
            <person name="Voget S."/>
            <person name="Lehmann R."/>
            <person name="Liesegang H."/>
            <person name="Wollher A."/>
            <person name="Daniel R."/>
            <person name="Simon M."/>
            <person name="Brinkhoff T."/>
        </authorList>
    </citation>
    <scope>NUCLEOTIDE SEQUENCE [LARGE SCALE GENOMIC DNA]</scope>
    <source>
        <strain evidence="9">ATCC 49566 / DSM 6996 / JCM 21268 / NBRC 15278 / OCh 149</strain>
    </source>
</reference>
<dbReference type="STRING" id="391595.RLO149_c026070"/>
<dbReference type="PANTHER" id="PTHR23538">
    <property type="entry name" value="44.5 KD BACTERIOCHLOROPHYLL SYNTHASE SUBUNIT"/>
    <property type="match status" value="1"/>
</dbReference>
<keyword evidence="9" id="KW-1185">Reference proteome</keyword>
<evidence type="ECO:0000256" key="7">
    <source>
        <dbReference type="SAM" id="Phobius"/>
    </source>
</evidence>
<dbReference type="eggNOG" id="COG2814">
    <property type="taxonomic scope" value="Bacteria"/>
</dbReference>
<dbReference type="Gene3D" id="1.20.1250.20">
    <property type="entry name" value="MFS general substrate transporter like domains"/>
    <property type="match status" value="1"/>
</dbReference>
<dbReference type="OrthoDB" id="8558818at2"/>
<feature type="transmembrane region" description="Helical" evidence="7">
    <location>
        <begin position="306"/>
        <end position="323"/>
    </location>
</feature>
<evidence type="ECO:0000313" key="8">
    <source>
        <dbReference type="EMBL" id="AEI94570.1"/>
    </source>
</evidence>
<dbReference type="RefSeq" id="WP_013962489.1">
    <property type="nucleotide sequence ID" value="NC_015730.1"/>
</dbReference>
<dbReference type="SUPFAM" id="SSF103473">
    <property type="entry name" value="MFS general substrate transporter"/>
    <property type="match status" value="1"/>
</dbReference>
<dbReference type="Pfam" id="PF03209">
    <property type="entry name" value="PUCC"/>
    <property type="match status" value="1"/>
</dbReference>
<feature type="compositionally biased region" description="Basic and acidic residues" evidence="6">
    <location>
        <begin position="473"/>
        <end position="485"/>
    </location>
</feature>